<feature type="compositionally biased region" description="Acidic residues" evidence="8">
    <location>
        <begin position="495"/>
        <end position="504"/>
    </location>
</feature>
<evidence type="ECO:0000313" key="10">
    <source>
        <dbReference type="Proteomes" id="UP000481153"/>
    </source>
</evidence>
<dbReference type="GO" id="GO:0005543">
    <property type="term" value="F:phospholipid binding"/>
    <property type="evidence" value="ECO:0007669"/>
    <property type="project" value="TreeGrafter"/>
</dbReference>
<evidence type="ECO:0000256" key="6">
    <source>
        <dbReference type="ARBA" id="ARBA00023098"/>
    </source>
</evidence>
<evidence type="ECO:0000256" key="1">
    <source>
        <dbReference type="ARBA" id="ARBA00012687"/>
    </source>
</evidence>
<evidence type="ECO:0000256" key="8">
    <source>
        <dbReference type="SAM" id="MobiDB-lite"/>
    </source>
</evidence>
<comment type="caution">
    <text evidence="9">The sequence shown here is derived from an EMBL/GenBank/DDBJ whole genome shotgun (WGS) entry which is preliminary data.</text>
</comment>
<keyword evidence="3" id="KW-0441">Lipid A biosynthesis</keyword>
<keyword evidence="4" id="KW-0328">Glycosyltransferase</keyword>
<feature type="compositionally biased region" description="Acidic residues" evidence="8">
    <location>
        <begin position="465"/>
        <end position="475"/>
    </location>
</feature>
<dbReference type="AlphaFoldDB" id="A0A6G0XK77"/>
<evidence type="ECO:0000256" key="2">
    <source>
        <dbReference type="ARBA" id="ARBA00022516"/>
    </source>
</evidence>
<dbReference type="PANTHER" id="PTHR30372:SF4">
    <property type="entry name" value="LIPID-A-DISACCHARIDE SYNTHASE, MITOCHONDRIAL-RELATED"/>
    <property type="match status" value="1"/>
</dbReference>
<name>A0A6G0XK77_9STRA</name>
<keyword evidence="2" id="KW-0444">Lipid biosynthesis</keyword>
<feature type="region of interest" description="Disordered" evidence="8">
    <location>
        <begin position="454"/>
        <end position="504"/>
    </location>
</feature>
<dbReference type="PANTHER" id="PTHR30372">
    <property type="entry name" value="LIPID-A-DISACCHARIDE SYNTHASE"/>
    <property type="match status" value="1"/>
</dbReference>
<accession>A0A6G0XK77</accession>
<dbReference type="GO" id="GO:0009245">
    <property type="term" value="P:lipid A biosynthetic process"/>
    <property type="evidence" value="ECO:0007669"/>
    <property type="project" value="UniProtKB-KW"/>
</dbReference>
<gene>
    <name evidence="9" type="ORF">Ae201684_004002</name>
</gene>
<evidence type="ECO:0000256" key="3">
    <source>
        <dbReference type="ARBA" id="ARBA00022556"/>
    </source>
</evidence>
<dbReference type="EC" id="2.4.1.182" evidence="1"/>
<evidence type="ECO:0000256" key="5">
    <source>
        <dbReference type="ARBA" id="ARBA00022679"/>
    </source>
</evidence>
<organism evidence="9 10">
    <name type="scientific">Aphanomyces euteiches</name>
    <dbReference type="NCBI Taxonomy" id="100861"/>
    <lineage>
        <taxon>Eukaryota</taxon>
        <taxon>Sar</taxon>
        <taxon>Stramenopiles</taxon>
        <taxon>Oomycota</taxon>
        <taxon>Saprolegniomycetes</taxon>
        <taxon>Saprolegniales</taxon>
        <taxon>Verrucalvaceae</taxon>
        <taxon>Aphanomyces</taxon>
    </lineage>
</organism>
<reference evidence="9 10" key="1">
    <citation type="submission" date="2019-07" db="EMBL/GenBank/DDBJ databases">
        <title>Genomics analysis of Aphanomyces spp. identifies a new class of oomycete effector associated with host adaptation.</title>
        <authorList>
            <person name="Gaulin E."/>
        </authorList>
    </citation>
    <scope>NUCLEOTIDE SEQUENCE [LARGE SCALE GENOMIC DNA]</scope>
    <source>
        <strain evidence="9 10">ATCC 201684</strain>
    </source>
</reference>
<proteinExistence type="predicted"/>
<dbReference type="GO" id="GO:0008915">
    <property type="term" value="F:lipid-A-disaccharide synthase activity"/>
    <property type="evidence" value="ECO:0007669"/>
    <property type="project" value="UniProtKB-EC"/>
</dbReference>
<evidence type="ECO:0000313" key="9">
    <source>
        <dbReference type="EMBL" id="KAF0740627.1"/>
    </source>
</evidence>
<evidence type="ECO:0000256" key="4">
    <source>
        <dbReference type="ARBA" id="ARBA00022676"/>
    </source>
</evidence>
<protein>
    <recommendedName>
        <fullName evidence="1">lipid-A-disaccharide synthase</fullName>
        <ecNumber evidence="1">2.4.1.182</ecNumber>
    </recommendedName>
</protein>
<dbReference type="VEuPathDB" id="FungiDB:AeMF1_009204"/>
<sequence>MWWRTKRLIYVVAGEASGDAIGAKLIQALEKHSQGPFAYRGVGGPQMMKTGRFESLFPMEELSVMGLIEVIPKLFVFKRRIKDVVRDVEASRPHAIVTIDSKGFCFRVLDKLKGSETRRHAAVVHYVAPSNWAYKHKHSKTAQTSASLQHLMDRMLVLLPFEERLFNKGSSFSAFVGHPAVEDFLEKHSLFRPHALKPANPKDPGFKSFPRNEWLDERLPLDVLSAQTHIFEEAMPNRQPRGDEYVICAFVGSRENEVNSTVHLVKDAITSFVNNHDKSQGNIHVVFPTVRSIAPILKDVLDGWSIPWTVEYDNDAKQKMIESSNVAVAVSGTVVIESVLAGLPTIVIYRANRVTEMIAKLLARVRFVSLPNIMMERELIPELIFSQCTSANLTTALQKMYKTASDNDGDNALLCAALSQLAVWNRFDMHIIPRRASELAADVVVEAMAIKETENQTASKSTRDNDDDDDDDDDDIIKRRPPARSYRRNDVHHEEDDDEGEEDK</sequence>
<keyword evidence="6" id="KW-0443">Lipid metabolism</keyword>
<evidence type="ECO:0000256" key="7">
    <source>
        <dbReference type="ARBA" id="ARBA00048975"/>
    </source>
</evidence>
<dbReference type="Proteomes" id="UP000481153">
    <property type="component" value="Unassembled WGS sequence"/>
</dbReference>
<dbReference type="EMBL" id="VJMJ01000048">
    <property type="protein sequence ID" value="KAF0740627.1"/>
    <property type="molecule type" value="Genomic_DNA"/>
</dbReference>
<dbReference type="SUPFAM" id="SSF53756">
    <property type="entry name" value="UDP-Glycosyltransferase/glycogen phosphorylase"/>
    <property type="match status" value="1"/>
</dbReference>
<keyword evidence="5" id="KW-0808">Transferase</keyword>
<dbReference type="Pfam" id="PF02684">
    <property type="entry name" value="LpxB"/>
    <property type="match status" value="2"/>
</dbReference>
<comment type="catalytic activity">
    <reaction evidence="7">
        <text>a lipid X + a UDP-2-N,3-O-bis[(3R)-3-hydroxyacyl]-alpha-D-glucosamine = a lipid A disaccharide + UDP + H(+)</text>
        <dbReference type="Rhea" id="RHEA:67828"/>
        <dbReference type="ChEBI" id="CHEBI:15378"/>
        <dbReference type="ChEBI" id="CHEBI:58223"/>
        <dbReference type="ChEBI" id="CHEBI:137748"/>
        <dbReference type="ChEBI" id="CHEBI:176338"/>
        <dbReference type="ChEBI" id="CHEBI:176343"/>
        <dbReference type="EC" id="2.4.1.182"/>
    </reaction>
</comment>
<dbReference type="GO" id="GO:0016020">
    <property type="term" value="C:membrane"/>
    <property type="evidence" value="ECO:0007669"/>
    <property type="project" value="GOC"/>
</dbReference>
<keyword evidence="10" id="KW-1185">Reference proteome</keyword>
<dbReference type="InterPro" id="IPR003835">
    <property type="entry name" value="Glyco_trans_19"/>
</dbReference>